<evidence type="ECO:0000256" key="3">
    <source>
        <dbReference type="ARBA" id="ARBA00022833"/>
    </source>
</evidence>
<dbReference type="Gene3D" id="3.30.70.330">
    <property type="match status" value="1"/>
</dbReference>
<evidence type="ECO:0000313" key="6">
    <source>
        <dbReference type="EMBL" id="KTW32075.1"/>
    </source>
</evidence>
<feature type="domain" description="RRM" evidence="5">
    <location>
        <begin position="357"/>
        <end position="442"/>
    </location>
</feature>
<dbReference type="InterPro" id="IPR000504">
    <property type="entry name" value="RRM_dom"/>
</dbReference>
<dbReference type="GO" id="GO:0008270">
    <property type="term" value="F:zinc ion binding"/>
    <property type="evidence" value="ECO:0007669"/>
    <property type="project" value="UniProtKB-KW"/>
</dbReference>
<reference evidence="7" key="1">
    <citation type="journal article" date="2016" name="Nat. Commun.">
        <title>Genome analysis of three Pneumocystis species reveals adaptation mechanisms to life exclusively in mammalian hosts.</title>
        <authorList>
            <person name="Ma L."/>
            <person name="Chen Z."/>
            <person name="Huang D.W."/>
            <person name="Kutty G."/>
            <person name="Ishihara M."/>
            <person name="Wang H."/>
            <person name="Abouelleil A."/>
            <person name="Bishop L."/>
            <person name="Davey E."/>
            <person name="Deng R."/>
            <person name="Deng X."/>
            <person name="Fan L."/>
            <person name="Fantoni G."/>
            <person name="Fitzgerald M."/>
            <person name="Gogineni E."/>
            <person name="Goldberg J.M."/>
            <person name="Handley G."/>
            <person name="Hu X."/>
            <person name="Huber C."/>
            <person name="Jiao X."/>
            <person name="Jones K."/>
            <person name="Levin J.Z."/>
            <person name="Liu Y."/>
            <person name="Macdonald P."/>
            <person name="Melnikov A."/>
            <person name="Raley C."/>
            <person name="Sassi M."/>
            <person name="Sherman B.T."/>
            <person name="Song X."/>
            <person name="Sykes S."/>
            <person name="Tran B."/>
            <person name="Walsh L."/>
            <person name="Xia Y."/>
            <person name="Yang J."/>
            <person name="Young S."/>
            <person name="Zeng Q."/>
            <person name="Zheng X."/>
            <person name="Stephens R."/>
            <person name="Nusbaum C."/>
            <person name="Birren B.W."/>
            <person name="Azadi P."/>
            <person name="Lempicki R.A."/>
            <person name="Cuomo C.A."/>
            <person name="Kovacs J.A."/>
        </authorList>
    </citation>
    <scope>NUCLEOTIDE SEQUENCE [LARGE SCALE GENOMIC DNA]</scope>
    <source>
        <strain evidence="7">RU7</strain>
    </source>
</reference>
<dbReference type="InterPro" id="IPR012677">
    <property type="entry name" value="Nucleotide-bd_a/b_plait_sf"/>
</dbReference>
<comment type="caution">
    <text evidence="6">The sequence shown here is derived from an EMBL/GenBank/DDBJ whole genome shotgun (WGS) entry which is preliminary data.</text>
</comment>
<proteinExistence type="predicted"/>
<protein>
    <recommendedName>
        <fullName evidence="5">RRM domain-containing protein</fullName>
    </recommendedName>
</protein>
<evidence type="ECO:0000313" key="7">
    <source>
        <dbReference type="Proteomes" id="UP000053447"/>
    </source>
</evidence>
<dbReference type="EMBL" id="LFWA01000003">
    <property type="protein sequence ID" value="KTW32075.1"/>
    <property type="molecule type" value="Genomic_DNA"/>
</dbReference>
<dbReference type="PROSITE" id="PS00518">
    <property type="entry name" value="ZF_RING_1"/>
    <property type="match status" value="1"/>
</dbReference>
<dbReference type="SUPFAM" id="SSF54928">
    <property type="entry name" value="RNA-binding domain, RBD"/>
    <property type="match status" value="1"/>
</dbReference>
<sequence>MEPKIHPYCQFSSSDSKLKVSNDFPDAYKLLETSNNLDKENFAFSLPYKHSDLSMQFSEYGSIETSRNILQPKPILALQSANVNKPLSISSDGISETHASKLLDVGDEVLSPDDSCFCAHPAIKPPKAINIKQSAGIFSSVKPASWIKGVHSPSEDLSEHLEALNIKNEAAIKSLQTGLHVSESSPVLNTKRDIFDNNSFSSDLSVSYRKVCNECDTDDAEFVLTPCGHKICQKCLGCLISSTPINLCTCYICYKAWLNFFILKKLIINQSITSFTSRSSLKSNFAYNKHQLACDFGIAKSNSLVNSFDTKQLKRPVFSKENRESIDTIANSLLKESLLTQNPFSDISALVTPQDWTCLKISNIPWDLSIEAIHEFLGKNARIAPYSIHSQPIHFIMDRMSAKTQSECYVELSSRNDAQRLAERRSGKLLGSRNVVLEIATQEELMNRIFPKWKGEWKGVDPYADENLKSIRQFSIPKAEIVTREELNSLINHVKTYRSPYSRKCPQRPFEDFISILAKFPWHKGDFYTVGQRDLLHSSLITLIEILKGHLKKGRLPELNFRLLERLIHAGTINTCFTEKQKFEIFKIAGIACNFETSRISLINLDLKAVSCLKIDHLHTTEVLSFLMYNGFKINDLQLSEKEVYSLSDVAKVELSYINTKLLEYMSSVLPTTVYPTSVSSHV</sequence>
<evidence type="ECO:0000256" key="1">
    <source>
        <dbReference type="ARBA" id="ARBA00022723"/>
    </source>
</evidence>
<dbReference type="VEuPathDB" id="FungiDB:T551_00757"/>
<keyword evidence="1" id="KW-0479">Metal-binding</keyword>
<accession>A0A0W4ZUL4</accession>
<dbReference type="RefSeq" id="XP_018230767.1">
    <property type="nucleotide sequence ID" value="XM_018373021.1"/>
</dbReference>
<evidence type="ECO:0000256" key="2">
    <source>
        <dbReference type="ARBA" id="ARBA00022771"/>
    </source>
</evidence>
<dbReference type="OrthoDB" id="336240at2759"/>
<keyword evidence="2" id="KW-0863">Zinc-finger</keyword>
<dbReference type="InterPro" id="IPR017907">
    <property type="entry name" value="Znf_RING_CS"/>
</dbReference>
<dbReference type="Proteomes" id="UP000053447">
    <property type="component" value="Unassembled WGS sequence"/>
</dbReference>
<dbReference type="InterPro" id="IPR035979">
    <property type="entry name" value="RBD_domain_sf"/>
</dbReference>
<keyword evidence="3" id="KW-0862">Zinc</keyword>
<keyword evidence="7" id="KW-1185">Reference proteome</keyword>
<gene>
    <name evidence="6" type="ORF">T551_00757</name>
</gene>
<evidence type="ECO:0000259" key="5">
    <source>
        <dbReference type="PROSITE" id="PS50102"/>
    </source>
</evidence>
<dbReference type="STRING" id="1408657.A0A0W4ZUL4"/>
<dbReference type="GeneID" id="28939276"/>
<organism evidence="6 7">
    <name type="scientific">Pneumocystis jirovecii (strain RU7)</name>
    <name type="common">Human pneumocystis pneumonia agent</name>
    <dbReference type="NCBI Taxonomy" id="1408657"/>
    <lineage>
        <taxon>Eukaryota</taxon>
        <taxon>Fungi</taxon>
        <taxon>Dikarya</taxon>
        <taxon>Ascomycota</taxon>
        <taxon>Taphrinomycotina</taxon>
        <taxon>Pneumocystomycetes</taxon>
        <taxon>Pneumocystaceae</taxon>
        <taxon>Pneumocystis</taxon>
    </lineage>
</organism>
<keyword evidence="4" id="KW-0694">RNA-binding</keyword>
<dbReference type="GO" id="GO:0003723">
    <property type="term" value="F:RNA binding"/>
    <property type="evidence" value="ECO:0007669"/>
    <property type="project" value="UniProtKB-UniRule"/>
</dbReference>
<dbReference type="PROSITE" id="PS50102">
    <property type="entry name" value="RRM"/>
    <property type="match status" value="1"/>
</dbReference>
<dbReference type="AlphaFoldDB" id="A0A0W4ZUL4"/>
<evidence type="ECO:0000256" key="4">
    <source>
        <dbReference type="PROSITE-ProRule" id="PRU00176"/>
    </source>
</evidence>
<name>A0A0W4ZUL4_PNEJ7</name>